<evidence type="ECO:0000256" key="1">
    <source>
        <dbReference type="SAM" id="MobiDB-lite"/>
    </source>
</evidence>
<protein>
    <submittedName>
        <fullName evidence="2">(apollo) hypothetical protein</fullName>
    </submittedName>
</protein>
<evidence type="ECO:0000313" key="2">
    <source>
        <dbReference type="EMBL" id="CAG5029886.1"/>
    </source>
</evidence>
<sequence length="103" mass="11839">MYEVLMSGTRGNSSSNIHNRIKEDPKPGRHAKQRLRHNSFHMRCMRSVLGVTRQDRITNEGVLEKAQPPSFTALLKQSHLRWLLRVQREVLGNLCFALKTAST</sequence>
<comment type="caution">
    <text evidence="2">The sequence shown here is derived from an EMBL/GenBank/DDBJ whole genome shotgun (WGS) entry which is preliminary data.</text>
</comment>
<gene>
    <name evidence="2" type="ORF">PAPOLLO_LOCUS19350</name>
</gene>
<feature type="region of interest" description="Disordered" evidence="1">
    <location>
        <begin position="1"/>
        <end position="34"/>
    </location>
</feature>
<dbReference type="AlphaFoldDB" id="A0A8S3XP56"/>
<dbReference type="OrthoDB" id="425681at2759"/>
<dbReference type="EMBL" id="CAJQZP010001207">
    <property type="protein sequence ID" value="CAG5029886.1"/>
    <property type="molecule type" value="Genomic_DNA"/>
</dbReference>
<evidence type="ECO:0000313" key="3">
    <source>
        <dbReference type="Proteomes" id="UP000691718"/>
    </source>
</evidence>
<name>A0A8S3XP56_PARAO</name>
<reference evidence="2" key="1">
    <citation type="submission" date="2021-04" db="EMBL/GenBank/DDBJ databases">
        <authorList>
            <person name="Tunstrom K."/>
        </authorList>
    </citation>
    <scope>NUCLEOTIDE SEQUENCE</scope>
</reference>
<organism evidence="2 3">
    <name type="scientific">Parnassius apollo</name>
    <name type="common">Apollo butterfly</name>
    <name type="synonym">Papilio apollo</name>
    <dbReference type="NCBI Taxonomy" id="110799"/>
    <lineage>
        <taxon>Eukaryota</taxon>
        <taxon>Metazoa</taxon>
        <taxon>Ecdysozoa</taxon>
        <taxon>Arthropoda</taxon>
        <taxon>Hexapoda</taxon>
        <taxon>Insecta</taxon>
        <taxon>Pterygota</taxon>
        <taxon>Neoptera</taxon>
        <taxon>Endopterygota</taxon>
        <taxon>Lepidoptera</taxon>
        <taxon>Glossata</taxon>
        <taxon>Ditrysia</taxon>
        <taxon>Papilionoidea</taxon>
        <taxon>Papilionidae</taxon>
        <taxon>Parnassiinae</taxon>
        <taxon>Parnassini</taxon>
        <taxon>Parnassius</taxon>
        <taxon>Parnassius</taxon>
    </lineage>
</organism>
<proteinExistence type="predicted"/>
<accession>A0A8S3XP56</accession>
<keyword evidence="3" id="KW-1185">Reference proteome</keyword>
<dbReference type="Proteomes" id="UP000691718">
    <property type="component" value="Unassembled WGS sequence"/>
</dbReference>
<feature type="compositionally biased region" description="Polar residues" evidence="1">
    <location>
        <begin position="9"/>
        <end position="18"/>
    </location>
</feature>